<feature type="region of interest" description="Disordered" evidence="13">
    <location>
        <begin position="585"/>
        <end position="613"/>
    </location>
</feature>
<dbReference type="SUPFAM" id="SSF55729">
    <property type="entry name" value="Acyl-CoA N-acyltransferases (Nat)"/>
    <property type="match status" value="1"/>
</dbReference>
<dbReference type="Gene3D" id="1.10.10.10">
    <property type="entry name" value="Winged helix-like DNA-binding domain superfamily/Winged helix DNA-binding domain"/>
    <property type="match status" value="1"/>
</dbReference>
<dbReference type="PANTHER" id="PTHR10615">
    <property type="entry name" value="HISTONE ACETYLTRANSFERASE"/>
    <property type="match status" value="1"/>
</dbReference>
<dbReference type="FunFam" id="3.40.630.30:FF:000001">
    <property type="entry name" value="Histone acetyltransferase"/>
    <property type="match status" value="1"/>
</dbReference>
<evidence type="ECO:0000313" key="15">
    <source>
        <dbReference type="EMBL" id="KAG7194536.1"/>
    </source>
</evidence>
<evidence type="ECO:0000256" key="2">
    <source>
        <dbReference type="ARBA" id="ARBA00010107"/>
    </source>
</evidence>
<dbReference type="Proteomes" id="UP000790833">
    <property type="component" value="Unassembled WGS sequence"/>
</dbReference>
<reference evidence="15" key="1">
    <citation type="submission" date="2021-03" db="EMBL/GenBank/DDBJ databases">
        <authorList>
            <person name="Palmer J.M."/>
        </authorList>
    </citation>
    <scope>NUCLEOTIDE SEQUENCE</scope>
    <source>
        <strain evidence="15">ARV_011</strain>
    </source>
</reference>
<dbReference type="PROSITE" id="PS51726">
    <property type="entry name" value="MYST_HAT"/>
    <property type="match status" value="1"/>
</dbReference>
<comment type="subcellular location">
    <subcellularLocation>
        <location evidence="1 12">Nucleus</location>
    </subcellularLocation>
</comment>
<dbReference type="GO" id="GO:0008270">
    <property type="term" value="F:zinc ion binding"/>
    <property type="evidence" value="ECO:0007669"/>
    <property type="project" value="UniProtKB-KW"/>
</dbReference>
<evidence type="ECO:0000256" key="7">
    <source>
        <dbReference type="ARBA" id="ARBA00022833"/>
    </source>
</evidence>
<dbReference type="InterPro" id="IPR016181">
    <property type="entry name" value="Acyl_CoA_acyltransferase"/>
</dbReference>
<evidence type="ECO:0000259" key="14">
    <source>
        <dbReference type="PROSITE" id="PS51726"/>
    </source>
</evidence>
<dbReference type="RefSeq" id="XP_043050083.1">
    <property type="nucleotide sequence ID" value="XM_043195417.1"/>
</dbReference>
<gene>
    <name evidence="15" type="ORF">KQ657_004751</name>
</gene>
<feature type="active site" description="Proton donor/acceptor" evidence="11">
    <location>
        <position position="373"/>
    </location>
</feature>
<proteinExistence type="inferred from homology"/>
<evidence type="ECO:0000256" key="1">
    <source>
        <dbReference type="ARBA" id="ARBA00004123"/>
    </source>
</evidence>
<evidence type="ECO:0000256" key="8">
    <source>
        <dbReference type="ARBA" id="ARBA00022853"/>
    </source>
</evidence>
<dbReference type="PANTHER" id="PTHR10615:SF161">
    <property type="entry name" value="HISTONE ACETYLTRANSFERASE KAT7"/>
    <property type="match status" value="1"/>
</dbReference>
<evidence type="ECO:0000313" key="16">
    <source>
        <dbReference type="Proteomes" id="UP000790833"/>
    </source>
</evidence>
<keyword evidence="7" id="KW-0862">Zinc</keyword>
<dbReference type="AlphaFoldDB" id="A0A9P8AJ98"/>
<comment type="catalytic activity">
    <reaction evidence="12">
        <text>L-lysyl-[protein] + acetyl-CoA = N(6)-acetyl-L-lysyl-[protein] + CoA + H(+)</text>
        <dbReference type="Rhea" id="RHEA:45948"/>
        <dbReference type="Rhea" id="RHEA-COMP:9752"/>
        <dbReference type="Rhea" id="RHEA-COMP:10731"/>
        <dbReference type="ChEBI" id="CHEBI:15378"/>
        <dbReference type="ChEBI" id="CHEBI:29969"/>
        <dbReference type="ChEBI" id="CHEBI:57287"/>
        <dbReference type="ChEBI" id="CHEBI:57288"/>
        <dbReference type="ChEBI" id="CHEBI:61930"/>
        <dbReference type="EC" id="2.3.1.48"/>
    </reaction>
</comment>
<feature type="domain" description="MYST-type HAT" evidence="14">
    <location>
        <begin position="191"/>
        <end position="483"/>
    </location>
</feature>
<dbReference type="Gene3D" id="3.40.630.30">
    <property type="match status" value="1"/>
</dbReference>
<evidence type="ECO:0000256" key="9">
    <source>
        <dbReference type="ARBA" id="ARBA00022990"/>
    </source>
</evidence>
<evidence type="ECO:0000256" key="10">
    <source>
        <dbReference type="ARBA" id="ARBA00023242"/>
    </source>
</evidence>
<evidence type="ECO:0000256" key="11">
    <source>
        <dbReference type="PIRSR" id="PIRSR602717-51"/>
    </source>
</evidence>
<dbReference type="GO" id="GO:0004402">
    <property type="term" value="F:histone acetyltransferase activity"/>
    <property type="evidence" value="ECO:0007669"/>
    <property type="project" value="InterPro"/>
</dbReference>
<keyword evidence="8" id="KW-0156">Chromatin regulator</keyword>
<name>A0A9P8AJ98_9ASCO</name>
<dbReference type="EMBL" id="JAHMUF010000007">
    <property type="protein sequence ID" value="KAG7194536.1"/>
    <property type="molecule type" value="Genomic_DNA"/>
</dbReference>
<dbReference type="Gene3D" id="3.30.60.60">
    <property type="entry name" value="N-acetyl transferase-like"/>
    <property type="match status" value="1"/>
</dbReference>
<dbReference type="Pfam" id="PF17772">
    <property type="entry name" value="zf-MYST"/>
    <property type="match status" value="1"/>
</dbReference>
<feature type="compositionally biased region" description="Low complexity" evidence="13">
    <location>
        <begin position="65"/>
        <end position="92"/>
    </location>
</feature>
<accession>A0A9P8AJ98</accession>
<protein>
    <recommendedName>
        <fullName evidence="3 12">Histone acetyltransferase</fullName>
        <ecNumber evidence="3 12">2.3.1.48</ecNumber>
    </recommendedName>
</protein>
<evidence type="ECO:0000256" key="5">
    <source>
        <dbReference type="ARBA" id="ARBA00022723"/>
    </source>
</evidence>
<dbReference type="EC" id="2.3.1.48" evidence="3 12"/>
<dbReference type="GO" id="GO:0005634">
    <property type="term" value="C:nucleus"/>
    <property type="evidence" value="ECO:0007669"/>
    <property type="project" value="UniProtKB-SubCell"/>
</dbReference>
<evidence type="ECO:0000256" key="6">
    <source>
        <dbReference type="ARBA" id="ARBA00022771"/>
    </source>
</evidence>
<keyword evidence="6" id="KW-0863">Zinc-finger</keyword>
<evidence type="ECO:0000256" key="13">
    <source>
        <dbReference type="SAM" id="MobiDB-lite"/>
    </source>
</evidence>
<keyword evidence="5" id="KW-0479">Metal-binding</keyword>
<dbReference type="GO" id="GO:0031507">
    <property type="term" value="P:heterochromatin formation"/>
    <property type="evidence" value="ECO:0007669"/>
    <property type="project" value="UniProtKB-ARBA"/>
</dbReference>
<evidence type="ECO:0000256" key="12">
    <source>
        <dbReference type="RuleBase" id="RU361211"/>
    </source>
</evidence>
<dbReference type="InterPro" id="IPR040706">
    <property type="entry name" value="Zf-MYST"/>
</dbReference>
<dbReference type="GO" id="GO:1990467">
    <property type="term" value="C:NuA3a histone acetyltransferase complex"/>
    <property type="evidence" value="ECO:0007669"/>
    <property type="project" value="TreeGrafter"/>
</dbReference>
<dbReference type="InterPro" id="IPR036388">
    <property type="entry name" value="WH-like_DNA-bd_sf"/>
</dbReference>
<keyword evidence="9" id="KW-0007">Acetylation</keyword>
<keyword evidence="4" id="KW-0808">Transferase</keyword>
<dbReference type="OrthoDB" id="787137at2759"/>
<feature type="compositionally biased region" description="Acidic residues" evidence="13">
    <location>
        <begin position="589"/>
        <end position="613"/>
    </location>
</feature>
<dbReference type="InterPro" id="IPR002717">
    <property type="entry name" value="HAT_MYST-type"/>
</dbReference>
<organism evidence="15 16">
    <name type="scientific">Scheffersomyces spartinae</name>
    <dbReference type="NCBI Taxonomy" id="45513"/>
    <lineage>
        <taxon>Eukaryota</taxon>
        <taxon>Fungi</taxon>
        <taxon>Dikarya</taxon>
        <taxon>Ascomycota</taxon>
        <taxon>Saccharomycotina</taxon>
        <taxon>Pichiomycetes</taxon>
        <taxon>Debaryomycetaceae</taxon>
        <taxon>Scheffersomyces</taxon>
    </lineage>
</organism>
<keyword evidence="16" id="KW-1185">Reference proteome</keyword>
<dbReference type="GO" id="GO:0003682">
    <property type="term" value="F:chromatin binding"/>
    <property type="evidence" value="ECO:0007669"/>
    <property type="project" value="TreeGrafter"/>
</dbReference>
<dbReference type="GeneID" id="66118125"/>
<dbReference type="Pfam" id="PF01853">
    <property type="entry name" value="MOZ_SAS"/>
    <property type="match status" value="1"/>
</dbReference>
<evidence type="ECO:0000256" key="3">
    <source>
        <dbReference type="ARBA" id="ARBA00013184"/>
    </source>
</evidence>
<dbReference type="FunFam" id="3.30.60.60:FF:000001">
    <property type="entry name" value="Histone acetyltransferase"/>
    <property type="match status" value="1"/>
</dbReference>
<dbReference type="GO" id="GO:0003712">
    <property type="term" value="F:transcription coregulator activity"/>
    <property type="evidence" value="ECO:0007669"/>
    <property type="project" value="TreeGrafter"/>
</dbReference>
<evidence type="ECO:0000256" key="4">
    <source>
        <dbReference type="ARBA" id="ARBA00022679"/>
    </source>
</evidence>
<feature type="region of interest" description="Disordered" evidence="13">
    <location>
        <begin position="56"/>
        <end position="93"/>
    </location>
</feature>
<comment type="similarity">
    <text evidence="2 12">Belongs to the MYST (SAS/MOZ) family.</text>
</comment>
<dbReference type="GO" id="GO:0006357">
    <property type="term" value="P:regulation of transcription by RNA polymerase II"/>
    <property type="evidence" value="ECO:0007669"/>
    <property type="project" value="TreeGrafter"/>
</dbReference>
<comment type="caution">
    <text evidence="15">The sequence shown here is derived from an EMBL/GenBank/DDBJ whole genome shotgun (WGS) entry which is preliminary data.</text>
</comment>
<dbReference type="InterPro" id="IPR050603">
    <property type="entry name" value="MYST_HAT"/>
</dbReference>
<sequence length="675" mass="77942">MGIRDRLLQQLQITNNKQYEKLTSPENIDLDKRTPRKRYQNNQDYSLKKLIKATRVRVQDDDNNRSSTTSANSSSTARSNTSIPRPRSSPRSMVVRLSYDPTRFVAAHVSDLPYRGILGYPDCIVNETEPTQDDRILFDDLHKQGEKLKWSNLQHKSVPTSSNGILDQSFDSTTEEIRKASTPTPGPSTFYPESKLATIQFRNYEIETWYTAPYPEEYTRSEKLYICEHCLKYISSPISFERHQLKKCIDNHPPGVEIYRDRVNGIAIWEVDGRKNITYCQNLCLLAKLFLNSKTLYYDVEPFIFYILTEIDKDDPLKYHFVGYFSKEKLNASEYNVSCILTLPIYQRKGYGHLLIDFSYLLSRTEFKCGTPEKPLSDLGLLSYRSYWKLTVAMKLFDLVEFHKLNKDKYKSLVISVEILSKLTGMTPSDVIVGLEQNRALVKSPSTGKYAICINQNRIKKVIDNWKRKNYATLDPLKLMWKPMLFGPSGGINSAPAVHVHSATTTQHPQNTIALITSFLKDDINNPYKIEEEAYREIEVICDVHTKMGDTGDLNEDYITCFPGNSEGKVDKTPVKQPNEVKRAVPLIQDDDDDDEDDDNASAMELEGEDIDEDFEEDEIEEDYIEDVEDEEDYIEDIEDQEVEDEGIDIDNDIRDVQYNNFHNFTRKLRSKSPE</sequence>
<keyword evidence="10 12" id="KW-0539">Nucleus</keyword>